<accession>A0A5M4AU83</accession>
<dbReference type="AlphaFoldDB" id="A0A5M4AU83"/>
<gene>
    <name evidence="1" type="ORF">PbJCM13498_03820</name>
</gene>
<keyword evidence="2" id="KW-1185">Reference proteome</keyword>
<sequence length="223" mass="26510">MMKEYIERHKDNIIFKVSEIINSDTIDKVTNELLSFHLSDKRSTSFQKYYFEILTNETIFLTSDNFFRDFKSQYSLQGIDNGYLGMLTTKKESILQLIKNDYLAELYFEHFAAAMIKHGELKKPRELGSFFAKLVHTFKPNEYCALDNPIKNYLGMKREGFYFSFKVISQAYRQWISQNELIINKLRNEFQKIDTDNVMEHDRITDLKLIDLAMWTKANQVKE</sequence>
<dbReference type="Proteomes" id="UP000391834">
    <property type="component" value="Unassembled WGS sequence"/>
</dbReference>
<dbReference type="EMBL" id="BLAX01000001">
    <property type="protein sequence ID" value="GET31519.1"/>
    <property type="molecule type" value="Genomic_DNA"/>
</dbReference>
<dbReference type="RefSeq" id="WP_025866214.1">
    <property type="nucleotide sequence ID" value="NZ_BLAX01000001.1"/>
</dbReference>
<comment type="caution">
    <text evidence="1">The sequence shown here is derived from an EMBL/GenBank/DDBJ whole genome shotgun (WGS) entry which is preliminary data.</text>
</comment>
<evidence type="ECO:0000313" key="1">
    <source>
        <dbReference type="EMBL" id="GET31519.1"/>
    </source>
</evidence>
<evidence type="ECO:0000313" key="2">
    <source>
        <dbReference type="Proteomes" id="UP000391834"/>
    </source>
</evidence>
<protein>
    <submittedName>
        <fullName evidence="1">Uncharacterized protein</fullName>
    </submittedName>
</protein>
<name>A0A5M4AU83_9BACT</name>
<reference evidence="1 2" key="1">
    <citation type="submission" date="2019-10" db="EMBL/GenBank/DDBJ databases">
        <title>Prolixibacter strains distinguished by the presence of nitrate reductase genes were adept at nitrate-dependent anaerobic corrosion of metallic iron and carbon steel.</title>
        <authorList>
            <person name="Iino T."/>
            <person name="Shono N."/>
            <person name="Ito K."/>
            <person name="Nakamura R."/>
            <person name="Sueoka K."/>
            <person name="Harayama S."/>
            <person name="Ohkuma M."/>
        </authorList>
    </citation>
    <scope>NUCLEOTIDE SEQUENCE [LARGE SCALE GENOMIC DNA]</scope>
    <source>
        <strain evidence="1 2">JCM 13498</strain>
    </source>
</reference>
<proteinExistence type="predicted"/>
<dbReference type="OrthoDB" id="1491917at2"/>
<organism evidence="1 2">
    <name type="scientific">Prolixibacter bellariivorans</name>
    <dbReference type="NCBI Taxonomy" id="314319"/>
    <lineage>
        <taxon>Bacteria</taxon>
        <taxon>Pseudomonadati</taxon>
        <taxon>Bacteroidota</taxon>
        <taxon>Bacteroidia</taxon>
        <taxon>Marinilabiliales</taxon>
        <taxon>Prolixibacteraceae</taxon>
        <taxon>Prolixibacter</taxon>
    </lineage>
</organism>